<evidence type="ECO:0000256" key="1">
    <source>
        <dbReference type="SAM" id="MobiDB-lite"/>
    </source>
</evidence>
<proteinExistence type="predicted"/>
<gene>
    <name evidence="2" type="ORF">VTK73DRAFT_2421</name>
</gene>
<comment type="caution">
    <text evidence="2">The sequence shown here is derived from an EMBL/GenBank/DDBJ whole genome shotgun (WGS) entry which is preliminary data.</text>
</comment>
<evidence type="ECO:0000313" key="2">
    <source>
        <dbReference type="EMBL" id="KAL1844493.1"/>
    </source>
</evidence>
<organism evidence="2 3">
    <name type="scientific">Phialemonium thermophilum</name>
    <dbReference type="NCBI Taxonomy" id="223376"/>
    <lineage>
        <taxon>Eukaryota</taxon>
        <taxon>Fungi</taxon>
        <taxon>Dikarya</taxon>
        <taxon>Ascomycota</taxon>
        <taxon>Pezizomycotina</taxon>
        <taxon>Sordariomycetes</taxon>
        <taxon>Sordariomycetidae</taxon>
        <taxon>Cephalothecales</taxon>
        <taxon>Cephalothecaceae</taxon>
        <taxon>Phialemonium</taxon>
    </lineage>
</organism>
<name>A0ABR3VS51_9PEZI</name>
<accession>A0ABR3VS51</accession>
<feature type="region of interest" description="Disordered" evidence="1">
    <location>
        <begin position="1"/>
        <end position="99"/>
    </location>
</feature>
<reference evidence="2 3" key="1">
    <citation type="journal article" date="2024" name="Commun. Biol.">
        <title>Comparative genomic analysis of thermophilic fungi reveals convergent evolutionary adaptations and gene losses.</title>
        <authorList>
            <person name="Steindorff A.S."/>
            <person name="Aguilar-Pontes M.V."/>
            <person name="Robinson A.J."/>
            <person name="Andreopoulos B."/>
            <person name="LaButti K."/>
            <person name="Kuo A."/>
            <person name="Mondo S."/>
            <person name="Riley R."/>
            <person name="Otillar R."/>
            <person name="Haridas S."/>
            <person name="Lipzen A."/>
            <person name="Grimwood J."/>
            <person name="Schmutz J."/>
            <person name="Clum A."/>
            <person name="Reid I.D."/>
            <person name="Moisan M.C."/>
            <person name="Butler G."/>
            <person name="Nguyen T.T.M."/>
            <person name="Dewar K."/>
            <person name="Conant G."/>
            <person name="Drula E."/>
            <person name="Henrissat B."/>
            <person name="Hansel C."/>
            <person name="Singer S."/>
            <person name="Hutchinson M.I."/>
            <person name="de Vries R.P."/>
            <person name="Natvig D.O."/>
            <person name="Powell A.J."/>
            <person name="Tsang A."/>
            <person name="Grigoriev I.V."/>
        </authorList>
    </citation>
    <scope>NUCLEOTIDE SEQUENCE [LARGE SCALE GENOMIC DNA]</scope>
    <source>
        <strain evidence="2 3">ATCC 24622</strain>
    </source>
</reference>
<dbReference type="Proteomes" id="UP001586593">
    <property type="component" value="Unassembled WGS sequence"/>
</dbReference>
<feature type="compositionally biased region" description="Basic and acidic residues" evidence="1">
    <location>
        <begin position="48"/>
        <end position="61"/>
    </location>
</feature>
<evidence type="ECO:0000313" key="3">
    <source>
        <dbReference type="Proteomes" id="UP001586593"/>
    </source>
</evidence>
<sequence length="159" mass="17471">MAGAQKQHVRGSRNSSAWRTRLRAASSRSHKLSIVPSTLDHTPGAKVSRRDDGDGRVEKKTGVGWQQGGGASAWGRCQDAKRRQGRVPNGGPSKWGEKTRRVDWVQARKVVSRPPIMRVSSVQATMLQRISGVMLKVHVTTHVVDGWSARPTSTEWAVT</sequence>
<protein>
    <submittedName>
        <fullName evidence="2">Uncharacterized protein</fullName>
    </submittedName>
</protein>
<dbReference type="EMBL" id="JAZHXJ010001673">
    <property type="protein sequence ID" value="KAL1844493.1"/>
    <property type="molecule type" value="Genomic_DNA"/>
</dbReference>
<keyword evidence="3" id="KW-1185">Reference proteome</keyword>